<dbReference type="GO" id="GO:0003676">
    <property type="term" value="F:nucleic acid binding"/>
    <property type="evidence" value="ECO:0007669"/>
    <property type="project" value="InterPro"/>
</dbReference>
<protein>
    <submittedName>
        <fullName evidence="2">Integrase core domain-containing protein</fullName>
    </submittedName>
</protein>
<dbReference type="InterPro" id="IPR012337">
    <property type="entry name" value="RNaseH-like_sf"/>
</dbReference>
<proteinExistence type="predicted"/>
<dbReference type="GO" id="GO:0015074">
    <property type="term" value="P:DNA integration"/>
    <property type="evidence" value="ECO:0007669"/>
    <property type="project" value="InterPro"/>
</dbReference>
<evidence type="ECO:0000313" key="2">
    <source>
        <dbReference type="EMBL" id="HJE51592.1"/>
    </source>
</evidence>
<dbReference type="EMBL" id="DYZF01000163">
    <property type="protein sequence ID" value="HJE51592.1"/>
    <property type="molecule type" value="Genomic_DNA"/>
</dbReference>
<reference evidence="2" key="1">
    <citation type="journal article" date="2021" name="PeerJ">
        <title>Extensive microbial diversity within the chicken gut microbiome revealed by metagenomics and culture.</title>
        <authorList>
            <person name="Gilroy R."/>
            <person name="Ravi A."/>
            <person name="Getino M."/>
            <person name="Pursley I."/>
            <person name="Horton D.L."/>
            <person name="Alikhan N.F."/>
            <person name="Baker D."/>
            <person name="Gharbi K."/>
            <person name="Hall N."/>
            <person name="Watson M."/>
            <person name="Adriaenssens E.M."/>
            <person name="Foster-Nyarko E."/>
            <person name="Jarju S."/>
            <person name="Secka A."/>
            <person name="Antonio M."/>
            <person name="Oren A."/>
            <person name="Chaudhuri R.R."/>
            <person name="La Ragione R."/>
            <person name="Hildebrand F."/>
            <person name="Pallen M.J."/>
        </authorList>
    </citation>
    <scope>NUCLEOTIDE SEQUENCE</scope>
    <source>
        <strain evidence="2">ChiGjej3B3-7470</strain>
    </source>
</reference>
<dbReference type="Proteomes" id="UP000712713">
    <property type="component" value="Unassembled WGS sequence"/>
</dbReference>
<dbReference type="InterPro" id="IPR036397">
    <property type="entry name" value="RNaseH_sf"/>
</dbReference>
<dbReference type="Gene3D" id="3.30.420.10">
    <property type="entry name" value="Ribonuclease H-like superfamily/Ribonuclease H"/>
    <property type="match status" value="1"/>
</dbReference>
<dbReference type="SUPFAM" id="SSF53098">
    <property type="entry name" value="Ribonuclease H-like"/>
    <property type="match status" value="1"/>
</dbReference>
<gene>
    <name evidence="2" type="ORF">K8V15_06405</name>
</gene>
<sequence length="177" mass="20035">WRIAGCRDWYSKYEHPWHVSPTGNKHDAIAAVELALADYQALFGHPLADACPIDPVTGEVLPVVTIVTDNGGPFRSIDFELFITSHPELHHVRTRVRSPGQNGSRERGFGTLKYERLFLDEIPDALTLVERAEDYRVEYNTQRPHEAIAWNRPLDVHLGRASAAIPTFEQEEILPTT</sequence>
<dbReference type="InterPro" id="IPR001584">
    <property type="entry name" value="Integrase_cat-core"/>
</dbReference>
<feature type="domain" description="Integrase catalytic" evidence="1">
    <location>
        <begin position="65"/>
        <end position="161"/>
    </location>
</feature>
<name>A0A921JR30_9ACTN</name>
<dbReference type="Pfam" id="PF13683">
    <property type="entry name" value="rve_3"/>
    <property type="match status" value="1"/>
</dbReference>
<evidence type="ECO:0000313" key="3">
    <source>
        <dbReference type="Proteomes" id="UP000712713"/>
    </source>
</evidence>
<organism evidence="2 3">
    <name type="scientific">Tessaracoccus flavescens</name>
    <dbReference type="NCBI Taxonomy" id="399497"/>
    <lineage>
        <taxon>Bacteria</taxon>
        <taxon>Bacillati</taxon>
        <taxon>Actinomycetota</taxon>
        <taxon>Actinomycetes</taxon>
        <taxon>Propionibacteriales</taxon>
        <taxon>Propionibacteriaceae</taxon>
        <taxon>Tessaracoccus</taxon>
    </lineage>
</organism>
<dbReference type="AlphaFoldDB" id="A0A921JR30"/>
<dbReference type="PROSITE" id="PS50994">
    <property type="entry name" value="INTEGRASE"/>
    <property type="match status" value="1"/>
</dbReference>
<accession>A0A921JR30</accession>
<evidence type="ECO:0000259" key="1">
    <source>
        <dbReference type="PROSITE" id="PS50994"/>
    </source>
</evidence>
<feature type="non-terminal residue" evidence="2">
    <location>
        <position position="1"/>
    </location>
</feature>
<reference evidence="2" key="2">
    <citation type="submission" date="2021-09" db="EMBL/GenBank/DDBJ databases">
        <authorList>
            <person name="Gilroy R."/>
        </authorList>
    </citation>
    <scope>NUCLEOTIDE SEQUENCE</scope>
    <source>
        <strain evidence="2">ChiGjej3B3-7470</strain>
    </source>
</reference>
<comment type="caution">
    <text evidence="2">The sequence shown here is derived from an EMBL/GenBank/DDBJ whole genome shotgun (WGS) entry which is preliminary data.</text>
</comment>